<evidence type="ECO:0000256" key="1">
    <source>
        <dbReference type="SAM" id="MobiDB-lite"/>
    </source>
</evidence>
<evidence type="ECO:0008006" key="5">
    <source>
        <dbReference type="Google" id="ProtNLM"/>
    </source>
</evidence>
<keyword evidence="2" id="KW-0472">Membrane</keyword>
<name>A0ABU4L0A9_9ACTN</name>
<proteinExistence type="predicted"/>
<feature type="compositionally biased region" description="Basic and acidic residues" evidence="1">
    <location>
        <begin position="41"/>
        <end position="51"/>
    </location>
</feature>
<sequence>MSAQENSRHDAEHEAVESPGPSRDHPEREGSSQVGLAQDGPAHDEPAHDDPAPDGPALDDLTLEAPVHDGMDALLAALLDEPLSEEALRDSEFVAARDAAAGDIALLREQLGLIGDALAGPAAGGDSVAGTSPGRAGAARPGDAAGAETDPGRVSGPAAAPTASVTPLSPRPSRARRALKITFGTLAAAAAASVVLGIGWVVVQSGGVASDAGTTSKAEGQAQSDAGGDSDLRTEEGYVACARLIVEGTVAEVEPVPGAAQDRITVEVDRWIKPGRGEDRIDFPMAHDADPRLRKGDHVLIGIPRDSAQPDVWTNQEAEIARDRARMEAALPDSKELSKALGCE</sequence>
<keyword evidence="2" id="KW-0812">Transmembrane</keyword>
<dbReference type="EMBL" id="JARAVY010000003">
    <property type="protein sequence ID" value="MDX2909101.1"/>
    <property type="molecule type" value="Genomic_DNA"/>
</dbReference>
<feature type="compositionally biased region" description="Polar residues" evidence="1">
    <location>
        <begin position="212"/>
        <end position="224"/>
    </location>
</feature>
<feature type="transmembrane region" description="Helical" evidence="2">
    <location>
        <begin position="181"/>
        <end position="203"/>
    </location>
</feature>
<feature type="compositionally biased region" description="Basic and acidic residues" evidence="1">
    <location>
        <begin position="1"/>
        <end position="30"/>
    </location>
</feature>
<protein>
    <recommendedName>
        <fullName evidence="5">Integral membrane protein</fullName>
    </recommendedName>
</protein>
<feature type="region of interest" description="Disordered" evidence="1">
    <location>
        <begin position="210"/>
        <end position="232"/>
    </location>
</feature>
<dbReference type="RefSeq" id="WP_086754589.1">
    <property type="nucleotide sequence ID" value="NZ_JAGJBZ010000001.1"/>
</dbReference>
<gene>
    <name evidence="3" type="ORF">PV517_10360</name>
</gene>
<organism evidence="3 4">
    <name type="scientific">Streptomyces griseiscabiei</name>
    <dbReference type="NCBI Taxonomy" id="2993540"/>
    <lineage>
        <taxon>Bacteria</taxon>
        <taxon>Bacillati</taxon>
        <taxon>Actinomycetota</taxon>
        <taxon>Actinomycetes</taxon>
        <taxon>Kitasatosporales</taxon>
        <taxon>Streptomycetaceae</taxon>
        <taxon>Streptomyces</taxon>
    </lineage>
</organism>
<dbReference type="Proteomes" id="UP001271723">
    <property type="component" value="Unassembled WGS sequence"/>
</dbReference>
<keyword evidence="2" id="KW-1133">Transmembrane helix</keyword>
<evidence type="ECO:0000313" key="3">
    <source>
        <dbReference type="EMBL" id="MDX2909101.1"/>
    </source>
</evidence>
<feature type="region of interest" description="Disordered" evidence="1">
    <location>
        <begin position="122"/>
        <end position="171"/>
    </location>
</feature>
<reference evidence="3 4" key="1">
    <citation type="journal article" date="2023" name="Microb. Genom.">
        <title>Mesoterricola silvestris gen. nov., sp. nov., Mesoterricola sediminis sp. nov., Geothrix oryzae sp. nov., Geothrix edaphica sp. nov., Geothrix rubra sp. nov., and Geothrix limicola sp. nov., six novel members of Acidobacteriota isolated from soils.</title>
        <authorList>
            <person name="Weisberg A.J."/>
            <person name="Pearce E."/>
            <person name="Kramer C.G."/>
            <person name="Chang J.H."/>
            <person name="Clarke C.R."/>
        </authorList>
    </citation>
    <scope>NUCLEOTIDE SEQUENCE [LARGE SCALE GENOMIC DNA]</scope>
    <source>
        <strain evidence="3 4">NRRL_B-2795</strain>
    </source>
</reference>
<keyword evidence="4" id="KW-1185">Reference proteome</keyword>
<evidence type="ECO:0000256" key="2">
    <source>
        <dbReference type="SAM" id="Phobius"/>
    </source>
</evidence>
<feature type="region of interest" description="Disordered" evidence="1">
    <location>
        <begin position="1"/>
        <end position="65"/>
    </location>
</feature>
<evidence type="ECO:0000313" key="4">
    <source>
        <dbReference type="Proteomes" id="UP001271723"/>
    </source>
</evidence>
<feature type="compositionally biased region" description="Low complexity" evidence="1">
    <location>
        <begin position="122"/>
        <end position="147"/>
    </location>
</feature>
<comment type="caution">
    <text evidence="3">The sequence shown here is derived from an EMBL/GenBank/DDBJ whole genome shotgun (WGS) entry which is preliminary data.</text>
</comment>
<accession>A0ABU4L0A9</accession>